<dbReference type="AlphaFoldDB" id="A0A0D8XND3"/>
<name>A0A0D8XND3_DICVI</name>
<organism evidence="1 2">
    <name type="scientific">Dictyocaulus viviparus</name>
    <name type="common">Bovine lungworm</name>
    <dbReference type="NCBI Taxonomy" id="29172"/>
    <lineage>
        <taxon>Eukaryota</taxon>
        <taxon>Metazoa</taxon>
        <taxon>Ecdysozoa</taxon>
        <taxon>Nematoda</taxon>
        <taxon>Chromadorea</taxon>
        <taxon>Rhabditida</taxon>
        <taxon>Rhabditina</taxon>
        <taxon>Rhabditomorpha</taxon>
        <taxon>Strongyloidea</taxon>
        <taxon>Metastrongylidae</taxon>
        <taxon>Dictyocaulus</taxon>
    </lineage>
</organism>
<sequence length="87" mass="9545">MGYPPGAFILTTNVSKAKALPFVQLAGNATKIVLAYWILKTDPSNNNILSPLIELHDLPQSKFTTVAMELVPKNEEYEPDGCQLSVQ</sequence>
<keyword evidence="2" id="KW-1185">Reference proteome</keyword>
<proteinExistence type="predicted"/>
<gene>
    <name evidence="1" type="ORF">DICVIV_08734</name>
</gene>
<reference evidence="1 2" key="1">
    <citation type="submission" date="2013-11" db="EMBL/GenBank/DDBJ databases">
        <title>Draft genome of the bovine lungworm Dictyocaulus viviparus.</title>
        <authorList>
            <person name="Mitreva M."/>
        </authorList>
    </citation>
    <scope>NUCLEOTIDE SEQUENCE [LARGE SCALE GENOMIC DNA]</scope>
    <source>
        <strain evidence="1 2">HannoverDv2000</strain>
    </source>
</reference>
<accession>A0A0D8XND3</accession>
<protein>
    <submittedName>
        <fullName evidence="1">Uncharacterized protein</fullName>
    </submittedName>
</protein>
<evidence type="ECO:0000313" key="2">
    <source>
        <dbReference type="Proteomes" id="UP000053766"/>
    </source>
</evidence>
<evidence type="ECO:0000313" key="1">
    <source>
        <dbReference type="EMBL" id="KJH45237.1"/>
    </source>
</evidence>
<reference evidence="2" key="2">
    <citation type="journal article" date="2016" name="Sci. Rep.">
        <title>Dictyocaulus viviparus genome, variome and transcriptome elucidate lungworm biology and support future intervention.</title>
        <authorList>
            <person name="McNulty S.N."/>
            <person name="Strube C."/>
            <person name="Rosa B.A."/>
            <person name="Martin J.C."/>
            <person name="Tyagi R."/>
            <person name="Choi Y.J."/>
            <person name="Wang Q."/>
            <person name="Hallsworth Pepin K."/>
            <person name="Zhang X."/>
            <person name="Ozersky P."/>
            <person name="Wilson R.K."/>
            <person name="Sternberg P.W."/>
            <person name="Gasser R.B."/>
            <person name="Mitreva M."/>
        </authorList>
    </citation>
    <scope>NUCLEOTIDE SEQUENCE [LARGE SCALE GENOMIC DNA]</scope>
    <source>
        <strain evidence="2">HannoverDv2000</strain>
    </source>
</reference>
<dbReference type="EMBL" id="KN716419">
    <property type="protein sequence ID" value="KJH45237.1"/>
    <property type="molecule type" value="Genomic_DNA"/>
</dbReference>
<dbReference type="Proteomes" id="UP000053766">
    <property type="component" value="Unassembled WGS sequence"/>
</dbReference>